<dbReference type="InterPro" id="IPR036244">
    <property type="entry name" value="TipA-like_antibiotic-bd"/>
</dbReference>
<dbReference type="GO" id="GO:0003700">
    <property type="term" value="F:DNA-binding transcription factor activity"/>
    <property type="evidence" value="ECO:0007669"/>
    <property type="project" value="InterPro"/>
</dbReference>
<dbReference type="Pfam" id="PF07739">
    <property type="entry name" value="TipAS"/>
    <property type="match status" value="1"/>
</dbReference>
<comment type="caution">
    <text evidence="7">The sequence shown here is derived from an EMBL/GenBank/DDBJ whole genome shotgun (WGS) entry which is preliminary data.</text>
</comment>
<dbReference type="AlphaFoldDB" id="A0A7W7SM20"/>
<keyword evidence="8" id="KW-1185">Reference proteome</keyword>
<dbReference type="Pfam" id="PF13411">
    <property type="entry name" value="MerR_1"/>
    <property type="match status" value="1"/>
</dbReference>
<evidence type="ECO:0000256" key="4">
    <source>
        <dbReference type="ARBA" id="ARBA00023163"/>
    </source>
</evidence>
<dbReference type="Proteomes" id="UP000578819">
    <property type="component" value="Unassembled WGS sequence"/>
</dbReference>
<organism evidence="7 8">
    <name type="scientific">Micromonospora polyrhachis</name>
    <dbReference type="NCBI Taxonomy" id="1282883"/>
    <lineage>
        <taxon>Bacteria</taxon>
        <taxon>Bacillati</taxon>
        <taxon>Actinomycetota</taxon>
        <taxon>Actinomycetes</taxon>
        <taxon>Micromonosporales</taxon>
        <taxon>Micromonosporaceae</taxon>
        <taxon>Micromonospora</taxon>
    </lineage>
</organism>
<dbReference type="PROSITE" id="PS50937">
    <property type="entry name" value="HTH_MERR_2"/>
    <property type="match status" value="1"/>
</dbReference>
<dbReference type="PANTHER" id="PTHR30204">
    <property type="entry name" value="REDOX-CYCLING DRUG-SENSING TRANSCRIPTIONAL ACTIVATOR SOXR"/>
    <property type="match status" value="1"/>
</dbReference>
<evidence type="ECO:0000256" key="5">
    <source>
        <dbReference type="SAM" id="MobiDB-lite"/>
    </source>
</evidence>
<dbReference type="EMBL" id="JACHJW010000001">
    <property type="protein sequence ID" value="MBB4957250.1"/>
    <property type="molecule type" value="Genomic_DNA"/>
</dbReference>
<dbReference type="SUPFAM" id="SSF89082">
    <property type="entry name" value="Antibiotic binding domain of TipA-like multidrug resistance regulators"/>
    <property type="match status" value="1"/>
</dbReference>
<feature type="compositionally biased region" description="Basic and acidic residues" evidence="5">
    <location>
        <begin position="1"/>
        <end position="11"/>
    </location>
</feature>
<dbReference type="SUPFAM" id="SSF46955">
    <property type="entry name" value="Putative DNA-binding domain"/>
    <property type="match status" value="1"/>
</dbReference>
<dbReference type="Gene3D" id="1.10.490.50">
    <property type="entry name" value="Antibiotic binding domain of TipA-like multidrug resistance regulators"/>
    <property type="match status" value="1"/>
</dbReference>
<dbReference type="PROSITE" id="PS00552">
    <property type="entry name" value="HTH_MERR_1"/>
    <property type="match status" value="1"/>
</dbReference>
<dbReference type="PRINTS" id="PR00040">
    <property type="entry name" value="HTHMERR"/>
</dbReference>
<feature type="region of interest" description="Disordered" evidence="5">
    <location>
        <begin position="1"/>
        <end position="24"/>
    </location>
</feature>
<name>A0A7W7SM20_9ACTN</name>
<dbReference type="GO" id="GO:0003677">
    <property type="term" value="F:DNA binding"/>
    <property type="evidence" value="ECO:0007669"/>
    <property type="project" value="UniProtKB-KW"/>
</dbReference>
<dbReference type="RefSeq" id="WP_312881840.1">
    <property type="nucleotide sequence ID" value="NZ_JACHJW010000001.1"/>
</dbReference>
<evidence type="ECO:0000256" key="3">
    <source>
        <dbReference type="ARBA" id="ARBA00023159"/>
    </source>
</evidence>
<evidence type="ECO:0000259" key="6">
    <source>
        <dbReference type="PROSITE" id="PS50937"/>
    </source>
</evidence>
<evidence type="ECO:0000313" key="7">
    <source>
        <dbReference type="EMBL" id="MBB4957250.1"/>
    </source>
</evidence>
<dbReference type="CDD" id="cd01106">
    <property type="entry name" value="HTH_TipAL-Mta"/>
    <property type="match status" value="1"/>
</dbReference>
<protein>
    <submittedName>
        <fullName evidence="7">DNA-binding transcriptional MerR regulator</fullName>
    </submittedName>
</protein>
<keyword evidence="4" id="KW-0804">Transcription</keyword>
<dbReference type="InterPro" id="IPR012925">
    <property type="entry name" value="TipAS_dom"/>
</dbReference>
<dbReference type="InterPro" id="IPR047057">
    <property type="entry name" value="MerR_fam"/>
</dbReference>
<evidence type="ECO:0000256" key="2">
    <source>
        <dbReference type="ARBA" id="ARBA00023125"/>
    </source>
</evidence>
<gene>
    <name evidence="7" type="ORF">FHR38_000983</name>
</gene>
<keyword evidence="2 7" id="KW-0238">DNA-binding</keyword>
<feature type="domain" description="HTH merR-type" evidence="6">
    <location>
        <begin position="26"/>
        <end position="95"/>
    </location>
</feature>
<dbReference type="InterPro" id="IPR000551">
    <property type="entry name" value="MerR-type_HTH_dom"/>
</dbReference>
<dbReference type="Gene3D" id="1.10.1660.10">
    <property type="match status" value="1"/>
</dbReference>
<proteinExistence type="predicted"/>
<keyword evidence="3" id="KW-0010">Activator</keyword>
<reference evidence="7 8" key="1">
    <citation type="submission" date="2020-08" db="EMBL/GenBank/DDBJ databases">
        <title>Sequencing the genomes of 1000 actinobacteria strains.</title>
        <authorList>
            <person name="Klenk H.-P."/>
        </authorList>
    </citation>
    <scope>NUCLEOTIDE SEQUENCE [LARGE SCALE GENOMIC DNA]</scope>
    <source>
        <strain evidence="7 8">DSM 45886</strain>
    </source>
</reference>
<dbReference type="PANTHER" id="PTHR30204:SF90">
    <property type="entry name" value="HTH-TYPE TRANSCRIPTIONAL ACTIVATOR MTA"/>
    <property type="match status" value="1"/>
</dbReference>
<evidence type="ECO:0000313" key="8">
    <source>
        <dbReference type="Proteomes" id="UP000578819"/>
    </source>
</evidence>
<dbReference type="InterPro" id="IPR009061">
    <property type="entry name" value="DNA-bd_dom_put_sf"/>
</dbReference>
<keyword evidence="1" id="KW-0805">Transcription regulation</keyword>
<accession>A0A7W7SM20</accession>
<evidence type="ECO:0000256" key="1">
    <source>
        <dbReference type="ARBA" id="ARBA00023015"/>
    </source>
</evidence>
<sequence>MTTPFRHRDTGPIRQAADTGTDVPDDLTVGQAAALVGVSVRTLHHWDEIGLVRPSGRTRADYRVYSAGDITRIHRVLVYRELGLHLAEVARLLDDPEVDEVAHLRRQRELLTDRISHLHEMVSAVDRMLEAKKMGTPLTPQEQSEIFGTEWRPEWAEEAEQRWGDTPQWAQSQQRMAAMSREERQQARADGETLNADLAAAKRAGVQAGSAEANALAERHRTMISQAYDCTHSMQVCLARMYVEDPRFTAFYEKIEPGLAVWLREVIGANARGHGVDPETATWE</sequence>
<dbReference type="SMART" id="SM00422">
    <property type="entry name" value="HTH_MERR"/>
    <property type="match status" value="1"/>
</dbReference>